<protein>
    <recommendedName>
        <fullName evidence="1">Fibronectin type-III domain-containing protein</fullName>
    </recommendedName>
</protein>
<proteinExistence type="predicted"/>
<dbReference type="Proteomes" id="UP000249396">
    <property type="component" value="Unassembled WGS sequence"/>
</dbReference>
<dbReference type="PROSITE" id="PS50853">
    <property type="entry name" value="FN3"/>
    <property type="match status" value="1"/>
</dbReference>
<dbReference type="InterPro" id="IPR036116">
    <property type="entry name" value="FN3_sf"/>
</dbReference>
<dbReference type="InterPro" id="IPR003961">
    <property type="entry name" value="FN3_dom"/>
</dbReference>
<accession>A0A2W4TNH5</accession>
<dbReference type="AlphaFoldDB" id="A0A2W4TNH5"/>
<organism evidence="2 3">
    <name type="scientific">Candidatus Methylumidiphilus alinenensis</name>
    <dbReference type="NCBI Taxonomy" id="2202197"/>
    <lineage>
        <taxon>Bacteria</taxon>
        <taxon>Pseudomonadati</taxon>
        <taxon>Pseudomonadota</taxon>
        <taxon>Gammaproteobacteria</taxon>
        <taxon>Methylococcales</taxon>
        <taxon>Candidatus Methylumidiphilus</taxon>
    </lineage>
</organism>
<comment type="caution">
    <text evidence="2">The sequence shown here is derived from an EMBL/GenBank/DDBJ whole genome shotgun (WGS) entry which is preliminary data.</text>
</comment>
<feature type="domain" description="Fibronectin type-III" evidence="1">
    <location>
        <begin position="11"/>
        <end position="101"/>
    </location>
</feature>
<dbReference type="CDD" id="cd00063">
    <property type="entry name" value="FN3"/>
    <property type="match status" value="1"/>
</dbReference>
<sequence length="101" mass="10715">MRGIYGGILPAPSDFKITHGPKSGSLMLHVARLAGAKSYDVDMAQGDPSIEGNWHHATNSATGTHILLEGLTPGQTYWFRIRAIGSGGEGVWTDPISVIVT</sequence>
<dbReference type="SMART" id="SM00060">
    <property type="entry name" value="FN3"/>
    <property type="match status" value="1"/>
</dbReference>
<evidence type="ECO:0000313" key="2">
    <source>
        <dbReference type="EMBL" id="PZN85944.1"/>
    </source>
</evidence>
<gene>
    <name evidence="2" type="ORF">DM484_01165</name>
</gene>
<evidence type="ECO:0000259" key="1">
    <source>
        <dbReference type="PROSITE" id="PS50853"/>
    </source>
</evidence>
<dbReference type="InterPro" id="IPR013783">
    <property type="entry name" value="Ig-like_fold"/>
</dbReference>
<name>A0A2W4TNH5_9GAMM</name>
<dbReference type="SUPFAM" id="SSF49265">
    <property type="entry name" value="Fibronectin type III"/>
    <property type="match status" value="1"/>
</dbReference>
<dbReference type="Gene3D" id="2.60.40.10">
    <property type="entry name" value="Immunoglobulins"/>
    <property type="match status" value="1"/>
</dbReference>
<dbReference type="Pfam" id="PF00041">
    <property type="entry name" value="fn3"/>
    <property type="match status" value="1"/>
</dbReference>
<dbReference type="EMBL" id="QJPH01000101">
    <property type="protein sequence ID" value="PZN85944.1"/>
    <property type="molecule type" value="Genomic_DNA"/>
</dbReference>
<reference evidence="2 3" key="1">
    <citation type="journal article" date="2018" name="Aquat. Microb. Ecol.">
        <title>Gammaproteobacterial methanotrophs dominate.</title>
        <authorList>
            <person name="Rissanen A.J."/>
            <person name="Saarenheimo J."/>
            <person name="Tiirola M."/>
            <person name="Peura S."/>
            <person name="Aalto S.L."/>
            <person name="Karvinen A."/>
            <person name="Nykanen H."/>
        </authorList>
    </citation>
    <scope>NUCLEOTIDE SEQUENCE [LARGE SCALE GENOMIC DNA]</scope>
    <source>
        <strain evidence="2">AMbin10</strain>
    </source>
</reference>
<evidence type="ECO:0000313" key="3">
    <source>
        <dbReference type="Proteomes" id="UP000249396"/>
    </source>
</evidence>